<feature type="disulfide bond" evidence="5">
    <location>
        <begin position="58"/>
        <end position="61"/>
    </location>
</feature>
<dbReference type="Proteomes" id="UP000441208">
    <property type="component" value="Unassembled WGS sequence"/>
</dbReference>
<dbReference type="PROSITE" id="PS51767">
    <property type="entry name" value="PEPTIDASE_A1"/>
    <property type="match status" value="1"/>
</dbReference>
<evidence type="ECO:0000256" key="5">
    <source>
        <dbReference type="PIRSR" id="PIRSR601461-2"/>
    </source>
</evidence>
<evidence type="ECO:0000313" key="22">
    <source>
        <dbReference type="Proteomes" id="UP000441208"/>
    </source>
</evidence>
<dbReference type="GO" id="GO:0004190">
    <property type="term" value="F:aspartic-type endopeptidase activity"/>
    <property type="evidence" value="ECO:0007669"/>
    <property type="project" value="UniProtKB-KW"/>
</dbReference>
<evidence type="ECO:0000313" key="10">
    <source>
        <dbReference type="EMBL" id="KAE9116692.1"/>
    </source>
</evidence>
<dbReference type="FunFam" id="2.40.70.10:FF:000008">
    <property type="entry name" value="Cathepsin D"/>
    <property type="match status" value="1"/>
</dbReference>
<organism evidence="9 23">
    <name type="scientific">Phytophthora fragariae</name>
    <dbReference type="NCBI Taxonomy" id="53985"/>
    <lineage>
        <taxon>Eukaryota</taxon>
        <taxon>Sar</taxon>
        <taxon>Stramenopiles</taxon>
        <taxon>Oomycota</taxon>
        <taxon>Peronosporomycetes</taxon>
        <taxon>Peronosporales</taxon>
        <taxon>Peronosporaceae</taxon>
        <taxon>Phytophthora</taxon>
    </lineage>
</organism>
<dbReference type="EMBL" id="QXGC01000398">
    <property type="protein sequence ID" value="KAE9237649.1"/>
    <property type="molecule type" value="Genomic_DNA"/>
</dbReference>
<evidence type="ECO:0000259" key="7">
    <source>
        <dbReference type="PROSITE" id="PS51767"/>
    </source>
</evidence>
<feature type="active site" evidence="4">
    <location>
        <position position="240"/>
    </location>
</feature>
<keyword evidence="3 6" id="KW-0064">Aspartyl protease</keyword>
<evidence type="ECO:0000313" key="15">
    <source>
        <dbReference type="EMBL" id="KAE9238790.1"/>
    </source>
</evidence>
<dbReference type="InterPro" id="IPR033121">
    <property type="entry name" value="PEPTIDASE_A1"/>
</dbReference>
<accession>A0A6A3L4T2</accession>
<comment type="similarity">
    <text evidence="1 6">Belongs to the peptidase A1 family.</text>
</comment>
<dbReference type="EMBL" id="QXGD01000465">
    <property type="protein sequence ID" value="KAE9238790.1"/>
    <property type="molecule type" value="Genomic_DNA"/>
</dbReference>
<evidence type="ECO:0000313" key="8">
    <source>
        <dbReference type="EMBL" id="KAE8939662.1"/>
    </source>
</evidence>
<evidence type="ECO:0000313" key="24">
    <source>
        <dbReference type="Proteomes" id="UP000476176"/>
    </source>
</evidence>
<dbReference type="CDD" id="cd05471">
    <property type="entry name" value="pepsin_like"/>
    <property type="match status" value="1"/>
</dbReference>
<dbReference type="Gene3D" id="2.40.70.10">
    <property type="entry name" value="Acid Proteases"/>
    <property type="match status" value="2"/>
</dbReference>
<dbReference type="SUPFAM" id="SSF50630">
    <property type="entry name" value="Acid proteases"/>
    <property type="match status" value="1"/>
</dbReference>
<dbReference type="PRINTS" id="PR00792">
    <property type="entry name" value="PEPSIN"/>
</dbReference>
<dbReference type="OrthoDB" id="771136at2759"/>
<dbReference type="EMBL" id="QXFW01000387">
    <property type="protein sequence ID" value="KAE9013910.1"/>
    <property type="molecule type" value="Genomic_DNA"/>
</dbReference>
<gene>
    <name evidence="16" type="ORF">PF001_g8643</name>
    <name evidence="15" type="ORF">PF002_g10570</name>
    <name evidence="14" type="ORF">PF004_g8525</name>
    <name evidence="13" type="ORF">PF005_g9416</name>
    <name evidence="12" type="ORF">PF006_g8709</name>
    <name evidence="10" type="ORF">PF007_g9571</name>
    <name evidence="8" type="ORF">PF009_g10507</name>
    <name evidence="11" type="ORF">PF010_g8773</name>
    <name evidence="9" type="ORF">PF011_g8292</name>
</gene>
<evidence type="ECO:0000313" key="23">
    <source>
        <dbReference type="Proteomes" id="UP000460718"/>
    </source>
</evidence>
<dbReference type="Proteomes" id="UP000488956">
    <property type="component" value="Unassembled WGS sequence"/>
</dbReference>
<dbReference type="EMBL" id="QXGF01000474">
    <property type="protein sequence ID" value="KAE8939662.1"/>
    <property type="molecule type" value="Genomic_DNA"/>
</dbReference>
<dbReference type="PANTHER" id="PTHR47966">
    <property type="entry name" value="BETA-SITE APP-CLEAVING ENZYME, ISOFORM A-RELATED"/>
    <property type="match status" value="1"/>
</dbReference>
<dbReference type="AlphaFoldDB" id="A0A6A3L4T2"/>
<evidence type="ECO:0000313" key="11">
    <source>
        <dbReference type="EMBL" id="KAE9116956.1"/>
    </source>
</evidence>
<dbReference type="Proteomes" id="UP000429523">
    <property type="component" value="Unassembled WGS sequence"/>
</dbReference>
<feature type="domain" description="Peptidase A1" evidence="7">
    <location>
        <begin position="27"/>
        <end position="353"/>
    </location>
</feature>
<dbReference type="EMBL" id="QXGA01000401">
    <property type="protein sequence ID" value="KAE9146536.1"/>
    <property type="molecule type" value="Genomic_DNA"/>
</dbReference>
<dbReference type="InterPro" id="IPR021109">
    <property type="entry name" value="Peptidase_aspartic_dom_sf"/>
</dbReference>
<dbReference type="Proteomes" id="UP000440367">
    <property type="component" value="Unassembled WGS sequence"/>
</dbReference>
<keyword evidence="18" id="KW-1185">Reference proteome</keyword>
<evidence type="ECO:0000256" key="2">
    <source>
        <dbReference type="ARBA" id="ARBA00022670"/>
    </source>
</evidence>
<dbReference type="Proteomes" id="UP000476176">
    <property type="component" value="Unassembled WGS sequence"/>
</dbReference>
<dbReference type="InterPro" id="IPR034164">
    <property type="entry name" value="Pepsin-like_dom"/>
</dbReference>
<evidence type="ECO:0000256" key="1">
    <source>
        <dbReference type="ARBA" id="ARBA00007447"/>
    </source>
</evidence>
<evidence type="ECO:0000313" key="13">
    <source>
        <dbReference type="EMBL" id="KAE9215508.1"/>
    </source>
</evidence>
<reference evidence="23 24" key="1">
    <citation type="submission" date="2018-09" db="EMBL/GenBank/DDBJ databases">
        <title>Genomic investigation of the strawberry pathogen Phytophthora fragariae indicates pathogenicity is determined by transcriptional variation in three key races.</title>
        <authorList>
            <person name="Adams T.M."/>
            <person name="Armitage A.D."/>
            <person name="Sobczyk M.K."/>
            <person name="Bates H.J."/>
            <person name="Dunwell J.M."/>
            <person name="Nellist C.F."/>
            <person name="Harrison R.J."/>
        </authorList>
    </citation>
    <scope>NUCLEOTIDE SEQUENCE [LARGE SCALE GENOMIC DNA]</scope>
    <source>
        <strain evidence="16 19">A4</strain>
        <strain evidence="15 20">BC-1</strain>
        <strain evidence="14 24">BC-23</strain>
        <strain evidence="13 18">NOV-27</strain>
        <strain evidence="12 21">NOV-5</strain>
        <strain evidence="10 22">NOV-71</strain>
        <strain evidence="8 17">NOV-9</strain>
        <strain evidence="11 25">ONT-3</strain>
        <strain evidence="9 23">SCRP245</strain>
    </source>
</reference>
<dbReference type="InterPro" id="IPR001461">
    <property type="entry name" value="Aspartic_peptidase_A1"/>
</dbReference>
<dbReference type="GO" id="GO:0006508">
    <property type="term" value="P:proteolysis"/>
    <property type="evidence" value="ECO:0007669"/>
    <property type="project" value="UniProtKB-KW"/>
</dbReference>
<evidence type="ECO:0000313" key="20">
    <source>
        <dbReference type="Proteomes" id="UP000440367"/>
    </source>
</evidence>
<keyword evidence="5" id="KW-1015">Disulfide bond</keyword>
<dbReference type="InterPro" id="IPR001969">
    <property type="entry name" value="Aspartic_peptidase_AS"/>
</dbReference>
<evidence type="ECO:0000313" key="19">
    <source>
        <dbReference type="Proteomes" id="UP000437068"/>
    </source>
</evidence>
<dbReference type="Pfam" id="PF00026">
    <property type="entry name" value="Asp"/>
    <property type="match status" value="1"/>
</dbReference>
<evidence type="ECO:0000256" key="4">
    <source>
        <dbReference type="PIRSR" id="PIRSR601461-1"/>
    </source>
</evidence>
<evidence type="ECO:0000313" key="12">
    <source>
        <dbReference type="EMBL" id="KAE9146536.1"/>
    </source>
</evidence>
<dbReference type="Proteomes" id="UP000433483">
    <property type="component" value="Unassembled WGS sequence"/>
</dbReference>
<evidence type="ECO:0000313" key="14">
    <source>
        <dbReference type="EMBL" id="KAE9237649.1"/>
    </source>
</evidence>
<evidence type="ECO:0000313" key="21">
    <source>
        <dbReference type="Proteomes" id="UP000440732"/>
    </source>
</evidence>
<proteinExistence type="inferred from homology"/>
<dbReference type="Proteomes" id="UP000460718">
    <property type="component" value="Unassembled WGS sequence"/>
</dbReference>
<evidence type="ECO:0000256" key="3">
    <source>
        <dbReference type="ARBA" id="ARBA00022750"/>
    </source>
</evidence>
<comment type="caution">
    <text evidence="9">The sequence shown here is derived from an EMBL/GenBank/DDBJ whole genome shotgun (WGS) entry which is preliminary data.</text>
</comment>
<evidence type="ECO:0000313" key="25">
    <source>
        <dbReference type="Proteomes" id="UP000488956"/>
    </source>
</evidence>
<evidence type="ECO:0000313" key="18">
    <source>
        <dbReference type="Proteomes" id="UP000433483"/>
    </source>
</evidence>
<dbReference type="Proteomes" id="UP000440732">
    <property type="component" value="Unassembled WGS sequence"/>
</dbReference>
<keyword evidence="2 6" id="KW-0645">Protease</keyword>
<dbReference type="Proteomes" id="UP000437068">
    <property type="component" value="Unassembled WGS sequence"/>
</dbReference>
<dbReference type="EMBL" id="QXGB01000423">
    <property type="protein sequence ID" value="KAE9215508.1"/>
    <property type="molecule type" value="Genomic_DNA"/>
</dbReference>
<sequence>MQGLSTATRTRSELSHLPLRNFENDQYFGFVSVGTPPQSFRVLFDTGSSDAWLPDQSCSTCGEHAHFARHRSSSFRATTENFHGIYGSGDSYGLVGMDTFLIGNCSVPDLAFAVLTEETGDLPALANDGVIGLAFAGMSKIAHPIILDAIRGSKSEFTPAFAFYLAGGDHKDTSEFHFGGYDLSVAGKAAALAKFPVLALPIDSQLTYWTLAVNDFHLVHTTGTRKRSNWCDPFCYAIIDTGTSFTYVPPQLYDSVIAEVVADKACDLEQLTCKNTGYESFPTLSFSFGSVQDGNFFHQGPRSYLDCHKDTCDIELLNHASLGDDLYWWVLGDRFLQEYYTVFDFHDLQVGIACGELSPSCSIGSLKAHKLEK</sequence>
<name>A0A6A3L4T2_9STRA</name>
<dbReference type="EMBL" id="QXGE01000396">
    <property type="protein sequence ID" value="KAE9313669.1"/>
    <property type="molecule type" value="Genomic_DNA"/>
</dbReference>
<dbReference type="EMBL" id="QXFX01000405">
    <property type="protein sequence ID" value="KAE9116956.1"/>
    <property type="molecule type" value="Genomic_DNA"/>
</dbReference>
<feature type="active site" evidence="4">
    <location>
        <position position="45"/>
    </location>
</feature>
<dbReference type="EMBL" id="QXFZ01000432">
    <property type="protein sequence ID" value="KAE9116692.1"/>
    <property type="molecule type" value="Genomic_DNA"/>
</dbReference>
<dbReference type="PROSITE" id="PS00141">
    <property type="entry name" value="ASP_PROTEASE"/>
    <property type="match status" value="1"/>
</dbReference>
<protein>
    <recommendedName>
        <fullName evidence="7">Peptidase A1 domain-containing protein</fullName>
    </recommendedName>
</protein>
<keyword evidence="6" id="KW-0378">Hydrolase</keyword>
<dbReference type="PANTHER" id="PTHR47966:SF51">
    <property type="entry name" value="BETA-SITE APP-CLEAVING ENZYME, ISOFORM A-RELATED"/>
    <property type="match status" value="1"/>
</dbReference>
<evidence type="ECO:0000313" key="9">
    <source>
        <dbReference type="EMBL" id="KAE9013910.1"/>
    </source>
</evidence>
<evidence type="ECO:0000256" key="6">
    <source>
        <dbReference type="RuleBase" id="RU000454"/>
    </source>
</evidence>
<evidence type="ECO:0000313" key="16">
    <source>
        <dbReference type="EMBL" id="KAE9313669.1"/>
    </source>
</evidence>
<evidence type="ECO:0000313" key="17">
    <source>
        <dbReference type="Proteomes" id="UP000429523"/>
    </source>
</evidence>